<comment type="caution">
    <text evidence="1">The sequence shown here is derived from an EMBL/GenBank/DDBJ whole genome shotgun (WGS) entry which is preliminary data.</text>
</comment>
<evidence type="ECO:0000313" key="2">
    <source>
        <dbReference type="Proteomes" id="UP000602759"/>
    </source>
</evidence>
<keyword evidence="2" id="KW-1185">Reference proteome</keyword>
<protein>
    <submittedName>
        <fullName evidence="1">TolC family protein</fullName>
    </submittedName>
</protein>
<proteinExistence type="predicted"/>
<dbReference type="RefSeq" id="WP_190993788.1">
    <property type="nucleotide sequence ID" value="NZ_JACOIK010000005.1"/>
</dbReference>
<gene>
    <name evidence="1" type="ORF">H8B06_08145</name>
</gene>
<dbReference type="Proteomes" id="UP000602759">
    <property type="component" value="Unassembled WGS sequence"/>
</dbReference>
<dbReference type="SUPFAM" id="SSF56954">
    <property type="entry name" value="Outer membrane efflux proteins (OEP)"/>
    <property type="match status" value="1"/>
</dbReference>
<evidence type="ECO:0000313" key="1">
    <source>
        <dbReference type="EMBL" id="MBD1432790.1"/>
    </source>
</evidence>
<dbReference type="Gene3D" id="1.20.1600.10">
    <property type="entry name" value="Outer membrane efflux proteins (OEP)"/>
    <property type="match status" value="1"/>
</dbReference>
<reference evidence="1 2" key="1">
    <citation type="submission" date="2020-08" db="EMBL/GenBank/DDBJ databases">
        <title>Sphingobacterium sp. DN00404 isolated from aquaculture water.</title>
        <authorList>
            <person name="Zhang M."/>
        </authorList>
    </citation>
    <scope>NUCLEOTIDE SEQUENCE [LARGE SCALE GENOMIC DNA]</scope>
    <source>
        <strain evidence="1 2">DN00404</strain>
    </source>
</reference>
<sequence>MNKFLIVVFLLLSTVFRGFGQLTPSMLEAIDYTKIALPPLEELFENAKKSPSVEMYEAKMETQDNQLITEKRSWLKYFRVGGSWQYGNIAINSAFTNEYTPLFYQSSGVTQSSWYSTAGIAIPLDDLFDRGNRVKRQKMERRSTELEMEKWFDEQKIRIINSYVKVINAVSILQKKMESLTMATTQLKMVENDFTIGHALISDLHDAKKMELEAFEAYKLTQTTITSEILNLEILSKTKIISK</sequence>
<name>A0ABR7YN93_9SPHI</name>
<organism evidence="1 2">
    <name type="scientific">Sphingobacterium micropteri</name>
    <dbReference type="NCBI Taxonomy" id="2763501"/>
    <lineage>
        <taxon>Bacteria</taxon>
        <taxon>Pseudomonadati</taxon>
        <taxon>Bacteroidota</taxon>
        <taxon>Sphingobacteriia</taxon>
        <taxon>Sphingobacteriales</taxon>
        <taxon>Sphingobacteriaceae</taxon>
        <taxon>Sphingobacterium</taxon>
    </lineage>
</organism>
<accession>A0ABR7YN93</accession>
<dbReference type="EMBL" id="JACOIK010000005">
    <property type="protein sequence ID" value="MBD1432790.1"/>
    <property type="molecule type" value="Genomic_DNA"/>
</dbReference>